<dbReference type="PANTHER" id="PTHR43742">
    <property type="entry name" value="TRIMETHYLAMINE-N-OXIDE REDUCTASE"/>
    <property type="match status" value="1"/>
</dbReference>
<dbReference type="AlphaFoldDB" id="A0A4Z0P539"/>
<evidence type="ECO:0000313" key="7">
    <source>
        <dbReference type="Proteomes" id="UP000298196"/>
    </source>
</evidence>
<name>A0A4Z0P539_SALET</name>
<dbReference type="EMBL" id="PYKI01000825">
    <property type="protein sequence ID" value="TGE07355.1"/>
    <property type="molecule type" value="Genomic_DNA"/>
</dbReference>
<organism evidence="6 7">
    <name type="scientific">Salmonella enterica subsp. enterica serovar Poona</name>
    <dbReference type="NCBI Taxonomy" id="436295"/>
    <lineage>
        <taxon>Bacteria</taxon>
        <taxon>Pseudomonadati</taxon>
        <taxon>Pseudomonadota</taxon>
        <taxon>Gammaproteobacteria</taxon>
        <taxon>Enterobacterales</taxon>
        <taxon>Enterobacteriaceae</taxon>
        <taxon>Salmonella</taxon>
    </lineage>
</organism>
<dbReference type="SUPFAM" id="SSF53706">
    <property type="entry name" value="Formate dehydrogenase/DMSO reductase, domains 1-3"/>
    <property type="match status" value="1"/>
</dbReference>
<proteinExistence type="predicted"/>
<keyword evidence="1" id="KW-0411">Iron-sulfur</keyword>
<gene>
    <name evidence="6" type="ORF">C9F07_07520</name>
</gene>
<dbReference type="GO" id="GO:0016491">
    <property type="term" value="F:oxidoreductase activity"/>
    <property type="evidence" value="ECO:0007669"/>
    <property type="project" value="UniProtKB-KW"/>
</dbReference>
<dbReference type="InterPro" id="IPR006656">
    <property type="entry name" value="Mopterin_OxRdtase"/>
</dbReference>
<keyword evidence="1" id="KW-0479">Metal-binding</keyword>
<comment type="caution">
    <text evidence="6">The sequence shown here is derived from an EMBL/GenBank/DDBJ whole genome shotgun (WGS) entry which is preliminary data.</text>
</comment>
<sequence>PAAHLHARYAHEGPESVAFSSKAGSLSSHLFHLATAFGSPNTFTHASTCPAGKAIAAKVMMGGDLAMDIANTRYLVSFGHNLYEGIEVADTHELMTAQEKGAKMVSFDPRLSIFSSKADEWHAIRPGGDLAVLLAMCHVMIDEQLYDASFVERYTSGFEQLAQAVKETTPEWAAAQADVPADVIVRVTRELAACAPHAIVSPGHRATFSQEEIDMRRMIFTLNVL</sequence>
<evidence type="ECO:0000259" key="5">
    <source>
        <dbReference type="Pfam" id="PF00384"/>
    </source>
</evidence>
<protein>
    <submittedName>
        <fullName evidence="6">Thiosulfate reductase PhsA</fullName>
    </submittedName>
</protein>
<keyword evidence="3" id="KW-0732">Signal</keyword>
<feature type="non-terminal residue" evidence="6">
    <location>
        <position position="225"/>
    </location>
</feature>
<keyword evidence="1" id="KW-0004">4Fe-4S</keyword>
<dbReference type="Pfam" id="PF00384">
    <property type="entry name" value="Molybdopterin"/>
    <property type="match status" value="1"/>
</dbReference>
<evidence type="ECO:0000256" key="4">
    <source>
        <dbReference type="ARBA" id="ARBA00023002"/>
    </source>
</evidence>
<evidence type="ECO:0000256" key="1">
    <source>
        <dbReference type="ARBA" id="ARBA00022485"/>
    </source>
</evidence>
<dbReference type="GO" id="GO:0051539">
    <property type="term" value="F:4 iron, 4 sulfur cluster binding"/>
    <property type="evidence" value="ECO:0007669"/>
    <property type="project" value="UniProtKB-KW"/>
</dbReference>
<dbReference type="Proteomes" id="UP000298196">
    <property type="component" value="Unassembled WGS sequence"/>
</dbReference>
<reference evidence="6 7" key="1">
    <citation type="submission" date="2018-03" db="EMBL/GenBank/DDBJ databases">
        <title>Non-Typhoidal Salmonella genome sequencing and assembly.</title>
        <authorList>
            <person name="Matchawe C."/>
        </authorList>
    </citation>
    <scope>NUCLEOTIDE SEQUENCE [LARGE SCALE GENOMIC DNA]</scope>
    <source>
        <strain evidence="6 7">22sa</strain>
    </source>
</reference>
<dbReference type="Gene3D" id="3.40.228.10">
    <property type="entry name" value="Dimethylsulfoxide Reductase, domain 2"/>
    <property type="match status" value="1"/>
</dbReference>
<evidence type="ECO:0000313" key="6">
    <source>
        <dbReference type="EMBL" id="TGE07355.1"/>
    </source>
</evidence>
<evidence type="ECO:0000256" key="3">
    <source>
        <dbReference type="ARBA" id="ARBA00022729"/>
    </source>
</evidence>
<dbReference type="Gene3D" id="3.40.50.740">
    <property type="match status" value="1"/>
</dbReference>
<accession>A0A4Z0P539</accession>
<dbReference type="FunFam" id="3.40.228.10:FF:000008">
    <property type="entry name" value="Thiosulfate reductase PhsA"/>
    <property type="match status" value="1"/>
</dbReference>
<keyword evidence="7" id="KW-1185">Reference proteome</keyword>
<dbReference type="PANTHER" id="PTHR43742:SF9">
    <property type="entry name" value="TETRATHIONATE REDUCTASE SUBUNIT A"/>
    <property type="match status" value="1"/>
</dbReference>
<evidence type="ECO:0000256" key="2">
    <source>
        <dbReference type="ARBA" id="ARBA00022505"/>
    </source>
</evidence>
<keyword evidence="1" id="KW-0408">Iron</keyword>
<keyword evidence="4" id="KW-0560">Oxidoreductase</keyword>
<keyword evidence="2" id="KW-0500">Molybdenum</keyword>
<feature type="domain" description="Molybdopterin oxidoreductase" evidence="5">
    <location>
        <begin position="21"/>
        <end position="224"/>
    </location>
</feature>
<dbReference type="InterPro" id="IPR050612">
    <property type="entry name" value="Prok_Mopterin_Oxidored"/>
</dbReference>
<feature type="non-terminal residue" evidence="6">
    <location>
        <position position="1"/>
    </location>
</feature>